<name>A0A8H6X8G5_9AGAR</name>
<keyword evidence="2" id="KW-1185">Reference proteome</keyword>
<evidence type="ECO:0000313" key="1">
    <source>
        <dbReference type="EMBL" id="KAF7336528.1"/>
    </source>
</evidence>
<protein>
    <submittedName>
        <fullName evidence="1">Uncharacterized protein</fullName>
    </submittedName>
</protein>
<dbReference type="EMBL" id="JACAZH010000036">
    <property type="protein sequence ID" value="KAF7336528.1"/>
    <property type="molecule type" value="Genomic_DNA"/>
</dbReference>
<comment type="caution">
    <text evidence="1">The sequence shown here is derived from an EMBL/GenBank/DDBJ whole genome shotgun (WGS) entry which is preliminary data.</text>
</comment>
<gene>
    <name evidence="1" type="ORF">MSAN_02284900</name>
</gene>
<dbReference type="Proteomes" id="UP000623467">
    <property type="component" value="Unassembled WGS sequence"/>
</dbReference>
<organism evidence="1 2">
    <name type="scientific">Mycena sanguinolenta</name>
    <dbReference type="NCBI Taxonomy" id="230812"/>
    <lineage>
        <taxon>Eukaryota</taxon>
        <taxon>Fungi</taxon>
        <taxon>Dikarya</taxon>
        <taxon>Basidiomycota</taxon>
        <taxon>Agaricomycotina</taxon>
        <taxon>Agaricomycetes</taxon>
        <taxon>Agaricomycetidae</taxon>
        <taxon>Agaricales</taxon>
        <taxon>Marasmiineae</taxon>
        <taxon>Mycenaceae</taxon>
        <taxon>Mycena</taxon>
    </lineage>
</organism>
<accession>A0A8H6X8G5</accession>
<proteinExistence type="predicted"/>
<dbReference type="AlphaFoldDB" id="A0A8H6X8G5"/>
<sequence>MPHARRRGGLVILLSLPTRTSSRDSRRRLRFCPARPDDKTPVPQALGPLPVTGKLLRTTAVLLHMPLAASRPLLVSALLPAILGAATTCRPTGVLASLLRILLRQQQRIRHRLPPSFLLRLLSTTASTCSYDLDLGSTQPILLSSSLRCFRYRFWSVHGAVPSRSPYPPTRFSAAALEGARCAMTWRGTARDSTLLDSPVLRARCTVTPRRGEG</sequence>
<reference evidence="1" key="1">
    <citation type="submission" date="2020-05" db="EMBL/GenBank/DDBJ databases">
        <title>Mycena genomes resolve the evolution of fungal bioluminescence.</title>
        <authorList>
            <person name="Tsai I.J."/>
        </authorList>
    </citation>
    <scope>NUCLEOTIDE SEQUENCE</scope>
    <source>
        <strain evidence="1">160909Yilan</strain>
    </source>
</reference>
<evidence type="ECO:0000313" key="2">
    <source>
        <dbReference type="Proteomes" id="UP000623467"/>
    </source>
</evidence>